<name>A0A2Z7CNQ6_9LAMI</name>
<evidence type="ECO:0000256" key="1">
    <source>
        <dbReference type="SAM" id="MobiDB-lite"/>
    </source>
</evidence>
<sequence>MVTPYSKQARGFAVQICIILKGAPYLESGESKAFPPLKILTAKTIGTYISKNKSINAEEVLEVPVEKMVKKVAAKRRPAPAVAEPVAKKKRTTVGRAAPTEKNLALVTVVQDIEPISVVPAASPSARRRRAPKRKLVFQDKSDEETVENIFKQVITETTEIEKEEMETVEPVVMETTEIETDETEKEKKKEKEKEKEKDKEKIIDSKDTEPLSKIREDVIEENVSFFHYFNLCRLAVLESVSDIVAMEEQMLQWTEMDSSQTAVQRPVYIIVKYRDMLIRNFLMLDGAILFLILQNQVRTLEDVDDLKAVLCSRISHLETSFQIDSTHNRHVFRNLIRDVQQEVNTLKDDLNEFRQDTQTGIATLSTQLSEIIAYINRGRDDKKGEGSRSQGQQPPEEIVEVVEAAVVNRQGKEEVDIEDEEIQVLEDFDIGFEEAEQFLVFQFFLQISCT</sequence>
<dbReference type="Proteomes" id="UP000250235">
    <property type="component" value="Unassembled WGS sequence"/>
</dbReference>
<evidence type="ECO:0000313" key="3">
    <source>
        <dbReference type="Proteomes" id="UP000250235"/>
    </source>
</evidence>
<dbReference type="EMBL" id="KQ995687">
    <property type="protein sequence ID" value="KZV46244.1"/>
    <property type="molecule type" value="Genomic_DNA"/>
</dbReference>
<organism evidence="2 3">
    <name type="scientific">Dorcoceras hygrometricum</name>
    <dbReference type="NCBI Taxonomy" id="472368"/>
    <lineage>
        <taxon>Eukaryota</taxon>
        <taxon>Viridiplantae</taxon>
        <taxon>Streptophyta</taxon>
        <taxon>Embryophyta</taxon>
        <taxon>Tracheophyta</taxon>
        <taxon>Spermatophyta</taxon>
        <taxon>Magnoliopsida</taxon>
        <taxon>eudicotyledons</taxon>
        <taxon>Gunneridae</taxon>
        <taxon>Pentapetalae</taxon>
        <taxon>asterids</taxon>
        <taxon>lamiids</taxon>
        <taxon>Lamiales</taxon>
        <taxon>Gesneriaceae</taxon>
        <taxon>Didymocarpoideae</taxon>
        <taxon>Trichosporeae</taxon>
        <taxon>Loxocarpinae</taxon>
        <taxon>Dorcoceras</taxon>
    </lineage>
</organism>
<feature type="compositionally biased region" description="Basic and acidic residues" evidence="1">
    <location>
        <begin position="185"/>
        <end position="204"/>
    </location>
</feature>
<proteinExistence type="predicted"/>
<keyword evidence="3" id="KW-1185">Reference proteome</keyword>
<reference evidence="2 3" key="1">
    <citation type="journal article" date="2015" name="Proc. Natl. Acad. Sci. U.S.A.">
        <title>The resurrection genome of Boea hygrometrica: A blueprint for survival of dehydration.</title>
        <authorList>
            <person name="Xiao L."/>
            <person name="Yang G."/>
            <person name="Zhang L."/>
            <person name="Yang X."/>
            <person name="Zhao S."/>
            <person name="Ji Z."/>
            <person name="Zhou Q."/>
            <person name="Hu M."/>
            <person name="Wang Y."/>
            <person name="Chen M."/>
            <person name="Xu Y."/>
            <person name="Jin H."/>
            <person name="Xiao X."/>
            <person name="Hu G."/>
            <person name="Bao F."/>
            <person name="Hu Y."/>
            <person name="Wan P."/>
            <person name="Li L."/>
            <person name="Deng X."/>
            <person name="Kuang T."/>
            <person name="Xiang C."/>
            <person name="Zhu J.K."/>
            <person name="Oliver M.J."/>
            <person name="He Y."/>
        </authorList>
    </citation>
    <scope>NUCLEOTIDE SEQUENCE [LARGE SCALE GENOMIC DNA]</scope>
    <source>
        <strain evidence="3">cv. XS01</strain>
    </source>
</reference>
<dbReference type="AlphaFoldDB" id="A0A2Z7CNQ6"/>
<gene>
    <name evidence="2" type="ORF">F511_08687</name>
</gene>
<accession>A0A2Z7CNQ6</accession>
<protein>
    <submittedName>
        <fullName evidence="2">Uncharacterized protein</fullName>
    </submittedName>
</protein>
<evidence type="ECO:0000313" key="2">
    <source>
        <dbReference type="EMBL" id="KZV46244.1"/>
    </source>
</evidence>
<feature type="region of interest" description="Disordered" evidence="1">
    <location>
        <begin position="175"/>
        <end position="204"/>
    </location>
</feature>